<dbReference type="PANTHER" id="PTHR43143:SF1">
    <property type="entry name" value="SERINE_THREONINE-PROTEIN PHOSPHATASE CPPED1"/>
    <property type="match status" value="1"/>
</dbReference>
<organism evidence="2 3">
    <name type="scientific">Tangfeifania diversioriginum</name>
    <dbReference type="NCBI Taxonomy" id="1168035"/>
    <lineage>
        <taxon>Bacteria</taxon>
        <taxon>Pseudomonadati</taxon>
        <taxon>Bacteroidota</taxon>
        <taxon>Bacteroidia</taxon>
        <taxon>Marinilabiliales</taxon>
        <taxon>Prolixibacteraceae</taxon>
        <taxon>Tangfeifania</taxon>
    </lineage>
</organism>
<keyword evidence="3" id="KW-1185">Reference proteome</keyword>
<dbReference type="SUPFAM" id="SSF56300">
    <property type="entry name" value="Metallo-dependent phosphatases"/>
    <property type="match status" value="1"/>
</dbReference>
<dbReference type="Proteomes" id="UP000184050">
    <property type="component" value="Unassembled WGS sequence"/>
</dbReference>
<evidence type="ECO:0000313" key="3">
    <source>
        <dbReference type="Proteomes" id="UP000184050"/>
    </source>
</evidence>
<dbReference type="PANTHER" id="PTHR43143">
    <property type="entry name" value="METALLOPHOSPHOESTERASE, CALCINEURIN SUPERFAMILY"/>
    <property type="match status" value="1"/>
</dbReference>
<evidence type="ECO:0000313" key="2">
    <source>
        <dbReference type="EMBL" id="SHJ23763.1"/>
    </source>
</evidence>
<sequence>MNRRNFISIAGLTGTGLLFDAFSPAAKQKKLKDIRGTFSTLKNNISIFTKADVKSTHISHITDTHLSIDDKRGEKYLEFSRRMAGAYKSNIHFQSGESYSTKDSFEWTLKRAKEEKADLLALTGDIFSFPSEAAVEWVQDKLNETGIPFVYVAGNHDWHYEGMSGSSMKLRNIWTEKHLKAMYQGNNPLFASYDLNGIRFVCIDNSTYEILPQQLQFFKDMVNSGLPLILLMHIPLYMPGRPVGYGCAHPEWGENTDKNFDIERREKWRKGGHTKVTFDFYNEVFRTPNLLTILTGHIHQSTIDVKNGIPQVVSNLNATGYYSDIRISTL</sequence>
<dbReference type="RefSeq" id="WP_073169176.1">
    <property type="nucleotide sequence ID" value="NZ_FQZE01000014.1"/>
</dbReference>
<protein>
    <submittedName>
        <fullName evidence="2">Calcineurin-like phosphoesterase</fullName>
    </submittedName>
</protein>
<reference evidence="2 3" key="1">
    <citation type="submission" date="2016-11" db="EMBL/GenBank/DDBJ databases">
        <authorList>
            <person name="Jaros S."/>
            <person name="Januszkiewicz K."/>
            <person name="Wedrychowicz H."/>
        </authorList>
    </citation>
    <scope>NUCLEOTIDE SEQUENCE [LARGE SCALE GENOMIC DNA]</scope>
    <source>
        <strain evidence="2 3">DSM 27063</strain>
    </source>
</reference>
<gene>
    <name evidence="2" type="ORF">SAMN05444280_11425</name>
</gene>
<accession>A0A1M6HNP8</accession>
<dbReference type="Gene3D" id="3.60.21.10">
    <property type="match status" value="1"/>
</dbReference>
<dbReference type="STRING" id="1168035.SAMN05444280_11425"/>
<dbReference type="InterPro" id="IPR029052">
    <property type="entry name" value="Metallo-depent_PP-like"/>
</dbReference>
<evidence type="ECO:0000259" key="1">
    <source>
        <dbReference type="Pfam" id="PF00149"/>
    </source>
</evidence>
<dbReference type="EMBL" id="FQZE01000014">
    <property type="protein sequence ID" value="SHJ23763.1"/>
    <property type="molecule type" value="Genomic_DNA"/>
</dbReference>
<dbReference type="OrthoDB" id="181729at2"/>
<dbReference type="InterPro" id="IPR004843">
    <property type="entry name" value="Calcineurin-like_PHP"/>
</dbReference>
<feature type="domain" description="Calcineurin-like phosphoesterase" evidence="1">
    <location>
        <begin position="58"/>
        <end position="300"/>
    </location>
</feature>
<dbReference type="GO" id="GO:0016787">
    <property type="term" value="F:hydrolase activity"/>
    <property type="evidence" value="ECO:0007669"/>
    <property type="project" value="InterPro"/>
</dbReference>
<dbReference type="AlphaFoldDB" id="A0A1M6HNP8"/>
<proteinExistence type="predicted"/>
<name>A0A1M6HNP8_9BACT</name>
<dbReference type="Pfam" id="PF00149">
    <property type="entry name" value="Metallophos"/>
    <property type="match status" value="1"/>
</dbReference>
<dbReference type="InterPro" id="IPR051918">
    <property type="entry name" value="STPP_CPPED1"/>
</dbReference>